<name>A0A3N0B029_9ACTN</name>
<organism evidence="1 2">
    <name type="scientific">Slackia equolifaciens</name>
    <dbReference type="NCBI Taxonomy" id="498718"/>
    <lineage>
        <taxon>Bacteria</taxon>
        <taxon>Bacillati</taxon>
        <taxon>Actinomycetota</taxon>
        <taxon>Coriobacteriia</taxon>
        <taxon>Eggerthellales</taxon>
        <taxon>Eggerthellaceae</taxon>
        <taxon>Slackia</taxon>
    </lineage>
</organism>
<dbReference type="Proteomes" id="UP000269591">
    <property type="component" value="Unassembled WGS sequence"/>
</dbReference>
<dbReference type="Pfam" id="PF16255">
    <property type="entry name" value="Lipase_GDSL_lke"/>
    <property type="match status" value="1"/>
</dbReference>
<dbReference type="PANTHER" id="PTHR30383">
    <property type="entry name" value="THIOESTERASE 1/PROTEASE 1/LYSOPHOSPHOLIPASE L1"/>
    <property type="match status" value="1"/>
</dbReference>
<dbReference type="PANTHER" id="PTHR30383:SF5">
    <property type="entry name" value="SGNH HYDROLASE-TYPE ESTERASE DOMAIN-CONTAINING PROTEIN"/>
    <property type="match status" value="1"/>
</dbReference>
<dbReference type="EMBL" id="QIBX01000006">
    <property type="protein sequence ID" value="RNL40473.1"/>
    <property type="molecule type" value="Genomic_DNA"/>
</dbReference>
<dbReference type="Gene3D" id="3.40.50.1110">
    <property type="entry name" value="SGNH hydrolase"/>
    <property type="match status" value="1"/>
</dbReference>
<sequence length="246" mass="27083">MNISIMGDSISTYEGFIPEGHELYYTAEKRAINNLESVRDTWWMQVIEALDAQLLVNNSYSGSQVTGEEFPCASGIDRTSALGKTACGAPSNPDAAATISPDIILVYIGVNDFGFAVPCDRNYAESPEEPTFREAYATMLRRMQANYPSAHIVCGTVLKPRKAFDPTWSFDEKWSYLTPLDEFNERIRFVAAECGADVADLAAAAGGPAYDVEDDLHPNKQGHAQIAALWITELRRLGILAEKESM</sequence>
<proteinExistence type="predicted"/>
<comment type="caution">
    <text evidence="1">The sequence shown here is derived from an EMBL/GenBank/DDBJ whole genome shotgun (WGS) entry which is preliminary data.</text>
</comment>
<dbReference type="GO" id="GO:0004622">
    <property type="term" value="F:phosphatidylcholine lysophospholipase activity"/>
    <property type="evidence" value="ECO:0007669"/>
    <property type="project" value="TreeGrafter"/>
</dbReference>
<dbReference type="InterPro" id="IPR051532">
    <property type="entry name" value="Ester_Hydrolysis_Enzymes"/>
</dbReference>
<dbReference type="OrthoDB" id="9801375at2"/>
<gene>
    <name evidence="1" type="ORF">DMP06_04910</name>
</gene>
<protein>
    <submittedName>
        <fullName evidence="1">Uncharacterized protein</fullName>
    </submittedName>
</protein>
<accession>A0A3N0B029</accession>
<evidence type="ECO:0000313" key="2">
    <source>
        <dbReference type="Proteomes" id="UP000269591"/>
    </source>
</evidence>
<dbReference type="InterPro" id="IPR036514">
    <property type="entry name" value="SGNH_hydro_sf"/>
</dbReference>
<keyword evidence="2" id="KW-1185">Reference proteome</keyword>
<evidence type="ECO:0000313" key="1">
    <source>
        <dbReference type="EMBL" id="RNL40473.1"/>
    </source>
</evidence>
<dbReference type="AlphaFoldDB" id="A0A3N0B029"/>
<dbReference type="InterPro" id="IPR032588">
    <property type="entry name" value="Lipase_GDSL_lke"/>
</dbReference>
<dbReference type="RefSeq" id="WP_123208625.1">
    <property type="nucleotide sequence ID" value="NZ_JBHTHO010000005.1"/>
</dbReference>
<dbReference type="SUPFAM" id="SSF52266">
    <property type="entry name" value="SGNH hydrolase"/>
    <property type="match status" value="1"/>
</dbReference>
<reference evidence="2" key="1">
    <citation type="submission" date="2018-05" db="EMBL/GenBank/DDBJ databases">
        <title>Genome Sequencing of selected type strains of the family Eggerthellaceae.</title>
        <authorList>
            <person name="Danylec N."/>
            <person name="Stoll D.A."/>
            <person name="Doetsch A."/>
            <person name="Huch M."/>
        </authorList>
    </citation>
    <scope>NUCLEOTIDE SEQUENCE [LARGE SCALE GENOMIC DNA]</scope>
    <source>
        <strain evidence="2">DSM 24851</strain>
    </source>
</reference>